<reference evidence="3" key="1">
    <citation type="submission" date="2022-02" db="EMBL/GenBank/DDBJ databases">
        <title>Emergence and expansion in Europe of a Vibrio aestuarianus clonal complex pathogenic for oysters.</title>
        <authorList>
            <person name="Mesnil A."/>
            <person name="Travers M.-A."/>
        </authorList>
    </citation>
    <scope>NUCLEOTIDE SEQUENCE</scope>
    <source>
        <strain evidence="3">19_064_15T1</strain>
    </source>
</reference>
<dbReference type="Proteomes" id="UP001140978">
    <property type="component" value="Unassembled WGS sequence"/>
</dbReference>
<keyword evidence="1" id="KW-0175">Coiled coil</keyword>
<organism evidence="3 4">
    <name type="scientific">Vibrio aestuarianus</name>
    <dbReference type="NCBI Taxonomy" id="28171"/>
    <lineage>
        <taxon>Bacteria</taxon>
        <taxon>Pseudomonadati</taxon>
        <taxon>Pseudomonadota</taxon>
        <taxon>Gammaproteobacteria</taxon>
        <taxon>Vibrionales</taxon>
        <taxon>Vibrionaceae</taxon>
        <taxon>Vibrio</taxon>
    </lineage>
</organism>
<evidence type="ECO:0000256" key="1">
    <source>
        <dbReference type="SAM" id="Coils"/>
    </source>
</evidence>
<dbReference type="RefSeq" id="WP_274676140.1">
    <property type="nucleotide sequence ID" value="NZ_JAKNAX010000036.1"/>
</dbReference>
<evidence type="ECO:0008006" key="5">
    <source>
        <dbReference type="Google" id="ProtNLM"/>
    </source>
</evidence>
<evidence type="ECO:0000313" key="3">
    <source>
        <dbReference type="EMBL" id="MDE1347346.1"/>
    </source>
</evidence>
<sequence>MARPKSYTDQDLIQIVQEILSQGDEISTWRIKEQLGRGKLSTIKRDLERLIDSGEIDTARKEQNTAITENPVIASYELPIEVQNLLAQSEQDICKIIQRITTSLNCQVHQHYENLMNARIHEFDTKTDLAIKAQTMAENTCAEMEERLLKQIELNESLEEKIEHLDELLMESRLQQSDLIKTNNQLTNSLKHTTEKLDSHQETINELKASLAKIEKGFAAQAVQLDYSRNEAKSYELKLSEQIECHEQTVQKMNEVLAELKSTQSALEKSDVFLQKLQSEHQELSVNNKLLENSLRQSQETITDLNTRNQKLEQQLSQRGEKSDSLNKALSEQ</sequence>
<feature type="coiled-coil region" evidence="1">
    <location>
        <begin position="141"/>
        <end position="217"/>
    </location>
</feature>
<evidence type="ECO:0000313" key="4">
    <source>
        <dbReference type="Proteomes" id="UP001140978"/>
    </source>
</evidence>
<evidence type="ECO:0000256" key="2">
    <source>
        <dbReference type="SAM" id="MobiDB-lite"/>
    </source>
</evidence>
<gene>
    <name evidence="3" type="ORF">L9X51_13000</name>
</gene>
<comment type="caution">
    <text evidence="3">The sequence shown here is derived from an EMBL/GenBank/DDBJ whole genome shotgun (WGS) entry which is preliminary data.</text>
</comment>
<proteinExistence type="predicted"/>
<dbReference type="AlphaFoldDB" id="A0A9X4FFQ8"/>
<protein>
    <recommendedName>
        <fullName evidence="5">KfrA N-terminal DNA-binding domain-containing protein</fullName>
    </recommendedName>
</protein>
<dbReference type="EMBL" id="JAKNAX010000036">
    <property type="protein sequence ID" value="MDE1347346.1"/>
    <property type="molecule type" value="Genomic_DNA"/>
</dbReference>
<name>A0A9X4FFQ8_9VIBR</name>
<feature type="region of interest" description="Disordered" evidence="2">
    <location>
        <begin position="314"/>
        <end position="333"/>
    </location>
</feature>
<accession>A0A9X4FFQ8</accession>